<accession>A0A7I7XAT0</accession>
<evidence type="ECO:0000313" key="2">
    <source>
        <dbReference type="Proteomes" id="UP000467260"/>
    </source>
</evidence>
<name>A0A7I7XAT0_9MYCO</name>
<keyword evidence="2" id="KW-1185">Reference proteome</keyword>
<organism evidence="1 2">
    <name type="scientific">Mycolicibacter hiberniae</name>
    <dbReference type="NCBI Taxonomy" id="29314"/>
    <lineage>
        <taxon>Bacteria</taxon>
        <taxon>Bacillati</taxon>
        <taxon>Actinomycetota</taxon>
        <taxon>Actinomycetes</taxon>
        <taxon>Mycobacteriales</taxon>
        <taxon>Mycobacteriaceae</taxon>
        <taxon>Mycolicibacter</taxon>
    </lineage>
</organism>
<gene>
    <name evidence="1" type="ORF">MHIB_41190</name>
</gene>
<evidence type="ECO:0000313" key="1">
    <source>
        <dbReference type="EMBL" id="BBZ25701.1"/>
    </source>
</evidence>
<dbReference type="AlphaFoldDB" id="A0A7I7XAT0"/>
<dbReference type="KEGG" id="mhib:MHIB_41190"/>
<sequence length="66" mass="6234">MTSGRELRLTKNGPSGRNLGGAVGGFAAGVVWGSLIGPEGSVIAGLLGAAGGGLLGDKIATWGLGG</sequence>
<reference evidence="1 2" key="1">
    <citation type="journal article" date="2019" name="Emerg. Microbes Infect.">
        <title>Comprehensive subspecies identification of 175 nontuberculous mycobacteria species based on 7547 genomic profiles.</title>
        <authorList>
            <person name="Matsumoto Y."/>
            <person name="Kinjo T."/>
            <person name="Motooka D."/>
            <person name="Nabeya D."/>
            <person name="Jung N."/>
            <person name="Uechi K."/>
            <person name="Horii T."/>
            <person name="Iida T."/>
            <person name="Fujita J."/>
            <person name="Nakamura S."/>
        </authorList>
    </citation>
    <scope>NUCLEOTIDE SEQUENCE [LARGE SCALE GENOMIC DNA]</scope>
    <source>
        <strain evidence="1 2">JCM 13571</strain>
    </source>
</reference>
<proteinExistence type="predicted"/>
<dbReference type="EMBL" id="AP022609">
    <property type="protein sequence ID" value="BBZ25701.1"/>
    <property type="molecule type" value="Genomic_DNA"/>
</dbReference>
<dbReference type="Proteomes" id="UP000467260">
    <property type="component" value="Chromosome"/>
</dbReference>
<protein>
    <submittedName>
        <fullName evidence="1">Uncharacterized protein</fullName>
    </submittedName>
</protein>